<sequence length="169" mass="19454">HHRALEPWSSIPRLEKRTKAAILHGSWSCQEISFQPPPLLKEPPRTEMYSLHCPKAPPTPSLSNGGQRLSCLHWEREGGCKAMTGPCQKKPEEAPQPLLDARTGEDQLANGEERSGQARDLLGEKERMDSSHWRLDFESQSVHEEIYWGCFYFFPWLRMCKKDKKDQPS</sequence>
<comment type="caution">
    <text evidence="2">The sequence shown here is derived from an EMBL/GenBank/DDBJ whole genome shotgun (WGS) entry which is preliminary data.</text>
</comment>
<feature type="non-terminal residue" evidence="2">
    <location>
        <position position="1"/>
    </location>
</feature>
<dbReference type="AlphaFoldDB" id="A0A9Q0Y0E4"/>
<evidence type="ECO:0000313" key="2">
    <source>
        <dbReference type="EMBL" id="KAJ7335126.1"/>
    </source>
</evidence>
<feature type="compositionally biased region" description="Basic and acidic residues" evidence="1">
    <location>
        <begin position="111"/>
        <end position="123"/>
    </location>
</feature>
<protein>
    <submittedName>
        <fullName evidence="2">Uncharacterized protein</fullName>
    </submittedName>
</protein>
<keyword evidence="3" id="KW-1185">Reference proteome</keyword>
<dbReference type="Proteomes" id="UP001142489">
    <property type="component" value="Unassembled WGS sequence"/>
</dbReference>
<feature type="region of interest" description="Disordered" evidence="1">
    <location>
        <begin position="83"/>
        <end position="123"/>
    </location>
</feature>
<dbReference type="OrthoDB" id="9049991at2759"/>
<gene>
    <name evidence="2" type="ORF">JRQ81_013067</name>
</gene>
<dbReference type="EMBL" id="JAPFRF010000004">
    <property type="protein sequence ID" value="KAJ7335126.1"/>
    <property type="molecule type" value="Genomic_DNA"/>
</dbReference>
<evidence type="ECO:0000313" key="3">
    <source>
        <dbReference type="Proteomes" id="UP001142489"/>
    </source>
</evidence>
<proteinExistence type="predicted"/>
<name>A0A9Q0Y0E4_9SAUR</name>
<evidence type="ECO:0000256" key="1">
    <source>
        <dbReference type="SAM" id="MobiDB-lite"/>
    </source>
</evidence>
<organism evidence="2 3">
    <name type="scientific">Phrynocephalus forsythii</name>
    <dbReference type="NCBI Taxonomy" id="171643"/>
    <lineage>
        <taxon>Eukaryota</taxon>
        <taxon>Metazoa</taxon>
        <taxon>Chordata</taxon>
        <taxon>Craniata</taxon>
        <taxon>Vertebrata</taxon>
        <taxon>Euteleostomi</taxon>
        <taxon>Lepidosauria</taxon>
        <taxon>Squamata</taxon>
        <taxon>Bifurcata</taxon>
        <taxon>Unidentata</taxon>
        <taxon>Episquamata</taxon>
        <taxon>Toxicofera</taxon>
        <taxon>Iguania</taxon>
        <taxon>Acrodonta</taxon>
        <taxon>Agamidae</taxon>
        <taxon>Agaminae</taxon>
        <taxon>Phrynocephalus</taxon>
    </lineage>
</organism>
<reference evidence="2" key="1">
    <citation type="journal article" date="2023" name="DNA Res.">
        <title>Chromosome-level genome assembly of Phrynocephalus forsythii using third-generation DNA sequencing and Hi-C analysis.</title>
        <authorList>
            <person name="Qi Y."/>
            <person name="Zhao W."/>
            <person name="Zhao Y."/>
            <person name="Niu C."/>
            <person name="Cao S."/>
            <person name="Zhang Y."/>
        </authorList>
    </citation>
    <scope>NUCLEOTIDE SEQUENCE</scope>
    <source>
        <tissue evidence="2">Muscle</tissue>
    </source>
</reference>
<accession>A0A9Q0Y0E4</accession>